<dbReference type="Proteomes" id="UP000577362">
    <property type="component" value="Unassembled WGS sequence"/>
</dbReference>
<sequence>MTYDRPWPARASAMDLVHAVLLSFPIACFSLTVLTDIAYWHTLNLLWLHFSEWLLFAGLVFGILAAIALLLDWAFRRIWLSWPAVSGGIVVLLLATLNNFIHTADGWTAVVPWGMTVSILTVFAMLVTGLFGRWGARHV</sequence>
<dbReference type="InterPro" id="IPR019251">
    <property type="entry name" value="DUF2231_TM"/>
</dbReference>
<dbReference type="RefSeq" id="WP_026015106.1">
    <property type="nucleotide sequence ID" value="NZ_JACIEN010000001.1"/>
</dbReference>
<dbReference type="EMBL" id="JACIEN010000001">
    <property type="protein sequence ID" value="MBB4015967.1"/>
    <property type="molecule type" value="Genomic_DNA"/>
</dbReference>
<keyword evidence="1" id="KW-0472">Membrane</keyword>
<evidence type="ECO:0000313" key="3">
    <source>
        <dbReference type="EMBL" id="MBB4015967.1"/>
    </source>
</evidence>
<gene>
    <name evidence="3" type="ORF">GGR16_000973</name>
</gene>
<feature type="transmembrane region" description="Helical" evidence="1">
    <location>
        <begin position="78"/>
        <end position="101"/>
    </location>
</feature>
<keyword evidence="1" id="KW-0812">Transmembrane</keyword>
<dbReference type="AlphaFoldDB" id="A0A840C0D4"/>
<keyword evidence="1" id="KW-1133">Transmembrane helix</keyword>
<feature type="transmembrane region" description="Helical" evidence="1">
    <location>
        <begin position="53"/>
        <end position="71"/>
    </location>
</feature>
<evidence type="ECO:0000256" key="1">
    <source>
        <dbReference type="SAM" id="Phobius"/>
    </source>
</evidence>
<feature type="transmembrane region" description="Helical" evidence="1">
    <location>
        <begin position="113"/>
        <end position="132"/>
    </location>
</feature>
<protein>
    <submittedName>
        <fullName evidence="3">Putative membrane protein</fullName>
    </submittedName>
</protein>
<evidence type="ECO:0000313" key="4">
    <source>
        <dbReference type="Proteomes" id="UP000577362"/>
    </source>
</evidence>
<feature type="transmembrane region" description="Helical" evidence="1">
    <location>
        <begin position="20"/>
        <end position="41"/>
    </location>
</feature>
<feature type="domain" description="DUF2231" evidence="2">
    <location>
        <begin position="17"/>
        <end position="134"/>
    </location>
</feature>
<comment type="caution">
    <text evidence="3">The sequence shown here is derived from an EMBL/GenBank/DDBJ whole genome shotgun (WGS) entry which is preliminary data.</text>
</comment>
<reference evidence="3 4" key="1">
    <citation type="submission" date="2020-08" db="EMBL/GenBank/DDBJ databases">
        <title>Genomic Encyclopedia of Type Strains, Phase IV (KMG-IV): sequencing the most valuable type-strain genomes for metagenomic binning, comparative biology and taxonomic classification.</title>
        <authorList>
            <person name="Goeker M."/>
        </authorList>
    </citation>
    <scope>NUCLEOTIDE SEQUENCE [LARGE SCALE GENOMIC DNA]</scope>
    <source>
        <strain evidence="3 4">DSM 103737</strain>
    </source>
</reference>
<accession>A0A840C0D4</accession>
<dbReference type="Pfam" id="PF09990">
    <property type="entry name" value="DUF2231"/>
    <property type="match status" value="1"/>
</dbReference>
<name>A0A840C0D4_9HYPH</name>
<proteinExistence type="predicted"/>
<keyword evidence="4" id="KW-1185">Reference proteome</keyword>
<evidence type="ECO:0000259" key="2">
    <source>
        <dbReference type="Pfam" id="PF09990"/>
    </source>
</evidence>
<organism evidence="3 4">
    <name type="scientific">Chelatococcus caeni</name>
    <dbReference type="NCBI Taxonomy" id="1348468"/>
    <lineage>
        <taxon>Bacteria</taxon>
        <taxon>Pseudomonadati</taxon>
        <taxon>Pseudomonadota</taxon>
        <taxon>Alphaproteobacteria</taxon>
        <taxon>Hyphomicrobiales</taxon>
        <taxon>Chelatococcaceae</taxon>
        <taxon>Chelatococcus</taxon>
    </lineage>
</organism>